<reference evidence="2 3" key="1">
    <citation type="journal article" date="2018" name="Sci. Data">
        <title>The draft genome sequence of cork oak.</title>
        <authorList>
            <person name="Ramos A.M."/>
            <person name="Usie A."/>
            <person name="Barbosa P."/>
            <person name="Barros P.M."/>
            <person name="Capote T."/>
            <person name="Chaves I."/>
            <person name="Simoes F."/>
            <person name="Abreu I."/>
            <person name="Carrasquinho I."/>
            <person name="Faro C."/>
            <person name="Guimaraes J.B."/>
            <person name="Mendonca D."/>
            <person name="Nobrega F."/>
            <person name="Rodrigues L."/>
            <person name="Saibo N.J.M."/>
            <person name="Varela M.C."/>
            <person name="Egas C."/>
            <person name="Matos J."/>
            <person name="Miguel C.M."/>
            <person name="Oliveira M.M."/>
            <person name="Ricardo C.P."/>
            <person name="Goncalves S."/>
        </authorList>
    </citation>
    <scope>NUCLEOTIDE SEQUENCE [LARGE SCALE GENOMIC DNA]</scope>
    <source>
        <strain evidence="3">cv. HL8</strain>
    </source>
</reference>
<dbReference type="Proteomes" id="UP000237347">
    <property type="component" value="Unassembled WGS sequence"/>
</dbReference>
<organism evidence="2 3">
    <name type="scientific">Quercus suber</name>
    <name type="common">Cork oak</name>
    <dbReference type="NCBI Taxonomy" id="58331"/>
    <lineage>
        <taxon>Eukaryota</taxon>
        <taxon>Viridiplantae</taxon>
        <taxon>Streptophyta</taxon>
        <taxon>Embryophyta</taxon>
        <taxon>Tracheophyta</taxon>
        <taxon>Spermatophyta</taxon>
        <taxon>Magnoliopsida</taxon>
        <taxon>eudicotyledons</taxon>
        <taxon>Gunneridae</taxon>
        <taxon>Pentapetalae</taxon>
        <taxon>rosids</taxon>
        <taxon>fabids</taxon>
        <taxon>Fagales</taxon>
        <taxon>Fagaceae</taxon>
        <taxon>Quercus</taxon>
    </lineage>
</organism>
<evidence type="ECO:0000256" key="1">
    <source>
        <dbReference type="SAM" id="MobiDB-lite"/>
    </source>
</evidence>
<proteinExistence type="predicted"/>
<comment type="caution">
    <text evidence="2">The sequence shown here is derived from an EMBL/GenBank/DDBJ whole genome shotgun (WGS) entry which is preliminary data.</text>
</comment>
<feature type="region of interest" description="Disordered" evidence="1">
    <location>
        <begin position="1"/>
        <end position="23"/>
    </location>
</feature>
<dbReference type="EMBL" id="PKMF04000773">
    <property type="protein sequence ID" value="KAK7819621.1"/>
    <property type="molecule type" value="Genomic_DNA"/>
</dbReference>
<evidence type="ECO:0000313" key="3">
    <source>
        <dbReference type="Proteomes" id="UP000237347"/>
    </source>
</evidence>
<name>A0AAW0IZZ3_QUESU</name>
<evidence type="ECO:0000313" key="2">
    <source>
        <dbReference type="EMBL" id="KAK7819621.1"/>
    </source>
</evidence>
<sequence length="23" mass="2988">MERCLHPWRRRSSFHHPQTKLKR</sequence>
<accession>A0AAW0IZZ3</accession>
<keyword evidence="3" id="KW-1185">Reference proteome</keyword>
<dbReference type="AlphaFoldDB" id="A0AAW0IZZ3"/>
<protein>
    <submittedName>
        <fullName evidence="2">Uncharacterized protein</fullName>
    </submittedName>
</protein>
<gene>
    <name evidence="2" type="ORF">CFP56_039963</name>
</gene>